<dbReference type="EC" id="5.2.1.8" evidence="6"/>
<gene>
    <name evidence="8" type="primary">fklB</name>
    <name evidence="8" type="ORF">NCTC12858_00382</name>
</gene>
<evidence type="ECO:0000313" key="9">
    <source>
        <dbReference type="Proteomes" id="UP000249300"/>
    </source>
</evidence>
<keyword evidence="4 5" id="KW-0413">Isomerase</keyword>
<dbReference type="SUPFAM" id="SSF54534">
    <property type="entry name" value="FKBP-like"/>
    <property type="match status" value="1"/>
</dbReference>
<evidence type="ECO:0000256" key="2">
    <source>
        <dbReference type="ARBA" id="ARBA00006577"/>
    </source>
</evidence>
<accession>A0A2X4PVK0</accession>
<evidence type="ECO:0000256" key="5">
    <source>
        <dbReference type="PROSITE-ProRule" id="PRU00277"/>
    </source>
</evidence>
<dbReference type="GO" id="GO:0003755">
    <property type="term" value="F:peptidyl-prolyl cis-trans isomerase activity"/>
    <property type="evidence" value="ECO:0007669"/>
    <property type="project" value="UniProtKB-UniRule"/>
</dbReference>
<dbReference type="PANTHER" id="PTHR43811">
    <property type="entry name" value="FKBP-TYPE PEPTIDYL-PROLYL CIS-TRANS ISOMERASE FKPA"/>
    <property type="match status" value="1"/>
</dbReference>
<protein>
    <recommendedName>
        <fullName evidence="6">Peptidyl-prolyl cis-trans isomerase</fullName>
        <ecNumber evidence="6">5.2.1.8</ecNumber>
    </recommendedName>
</protein>
<comment type="similarity">
    <text evidence="2 6">Belongs to the FKBP-type PPIase family.</text>
</comment>
<proteinExistence type="inferred from homology"/>
<evidence type="ECO:0000259" key="7">
    <source>
        <dbReference type="PROSITE" id="PS50059"/>
    </source>
</evidence>
<dbReference type="Pfam" id="PF01346">
    <property type="entry name" value="FKBP_N"/>
    <property type="match status" value="1"/>
</dbReference>
<dbReference type="NCBIfam" id="NF008602">
    <property type="entry name" value="PRK11570.1"/>
    <property type="match status" value="1"/>
</dbReference>
<dbReference type="PANTHER" id="PTHR43811:SF23">
    <property type="entry name" value="FKBP-TYPE 22 KDA PEPTIDYL-PROLYL CIS-TRANS ISOMERASE"/>
    <property type="match status" value="1"/>
</dbReference>
<dbReference type="InterPro" id="IPR046357">
    <property type="entry name" value="PPIase_dom_sf"/>
</dbReference>
<dbReference type="EMBL" id="LS483447">
    <property type="protein sequence ID" value="SQH72559.1"/>
    <property type="molecule type" value="Genomic_DNA"/>
</dbReference>
<reference evidence="8 9" key="1">
    <citation type="submission" date="2018-06" db="EMBL/GenBank/DDBJ databases">
        <authorList>
            <consortium name="Pathogen Informatics"/>
            <person name="Doyle S."/>
        </authorList>
    </citation>
    <scope>NUCLEOTIDE SEQUENCE [LARGE SCALE GENOMIC DNA]</scope>
    <source>
        <strain evidence="8 9">NCTC12858</strain>
    </source>
</reference>
<dbReference type="InterPro" id="IPR036944">
    <property type="entry name" value="PPIase_FKBP_N_sf"/>
</dbReference>
<keyword evidence="9" id="KW-1185">Reference proteome</keyword>
<evidence type="ECO:0000256" key="1">
    <source>
        <dbReference type="ARBA" id="ARBA00000971"/>
    </source>
</evidence>
<dbReference type="PROSITE" id="PS50059">
    <property type="entry name" value="FKBP_PPIASE"/>
    <property type="match status" value="1"/>
</dbReference>
<dbReference type="InterPro" id="IPR001179">
    <property type="entry name" value="PPIase_FKBP_dom"/>
</dbReference>
<dbReference type="GO" id="GO:0006457">
    <property type="term" value="P:protein folding"/>
    <property type="evidence" value="ECO:0007669"/>
    <property type="project" value="InterPro"/>
</dbReference>
<evidence type="ECO:0000256" key="4">
    <source>
        <dbReference type="ARBA" id="ARBA00023235"/>
    </source>
</evidence>
<evidence type="ECO:0000256" key="6">
    <source>
        <dbReference type="RuleBase" id="RU003915"/>
    </source>
</evidence>
<name>A0A2X4PVK0_9PORP</name>
<feature type="domain" description="PPIase FKBP-type" evidence="7">
    <location>
        <begin position="119"/>
        <end position="205"/>
    </location>
</feature>
<evidence type="ECO:0000256" key="3">
    <source>
        <dbReference type="ARBA" id="ARBA00023110"/>
    </source>
</evidence>
<comment type="catalytic activity">
    <reaction evidence="1 5 6">
        <text>[protein]-peptidylproline (omega=180) = [protein]-peptidylproline (omega=0)</text>
        <dbReference type="Rhea" id="RHEA:16237"/>
        <dbReference type="Rhea" id="RHEA-COMP:10747"/>
        <dbReference type="Rhea" id="RHEA-COMP:10748"/>
        <dbReference type="ChEBI" id="CHEBI:83833"/>
        <dbReference type="ChEBI" id="CHEBI:83834"/>
        <dbReference type="EC" id="5.2.1.8"/>
    </reaction>
</comment>
<organism evidence="8 9">
    <name type="scientific">Porphyromonas crevioricanis</name>
    <dbReference type="NCBI Taxonomy" id="393921"/>
    <lineage>
        <taxon>Bacteria</taxon>
        <taxon>Pseudomonadati</taxon>
        <taxon>Bacteroidota</taxon>
        <taxon>Bacteroidia</taxon>
        <taxon>Bacteroidales</taxon>
        <taxon>Porphyromonadaceae</taxon>
        <taxon>Porphyromonas</taxon>
    </lineage>
</organism>
<dbReference type="Gene3D" id="1.10.287.460">
    <property type="entry name" value="Peptidyl-prolyl cis-trans isomerase, FKBP-type, N-terminal domain"/>
    <property type="match status" value="1"/>
</dbReference>
<dbReference type="Proteomes" id="UP000249300">
    <property type="component" value="Chromosome 1"/>
</dbReference>
<dbReference type="Gene3D" id="3.10.50.40">
    <property type="match status" value="1"/>
</dbReference>
<sequence length="205" mass="22671">MSIHAFVIEVRMDKISYALGLSIANNFRATGIETVDMDEFVRAMNDVMHGKQTAITYEEAQQVLNSFFAALQERVKDQNKEAGKEFLKINGMKRGVTTTETGLQYEILVKGDGPKPKLEDTVRCHYHGTLINGEVFDSSKQRGEPAEFPLKGVISGWTEVLQLMPVGSTWRVTIPSELAYGERGAGSSIGPNSTLIFDIELQAIV</sequence>
<evidence type="ECO:0000313" key="8">
    <source>
        <dbReference type="EMBL" id="SQH72559.1"/>
    </source>
</evidence>
<dbReference type="InterPro" id="IPR000774">
    <property type="entry name" value="PPIase_FKBP_N"/>
</dbReference>
<dbReference type="AlphaFoldDB" id="A0A2X4PVK0"/>
<keyword evidence="3 5" id="KW-0697">Rotamase</keyword>
<dbReference type="KEGG" id="pcre:NCTC12858_00382"/>
<dbReference type="Pfam" id="PF00254">
    <property type="entry name" value="FKBP_C"/>
    <property type="match status" value="1"/>
</dbReference>